<dbReference type="Gene3D" id="1.20.5.500">
    <property type="entry name" value="Single helix bin"/>
    <property type="match status" value="1"/>
</dbReference>
<dbReference type="PROSITE" id="PS51842">
    <property type="entry name" value="IF_ROD_2"/>
    <property type="match status" value="1"/>
</dbReference>
<dbReference type="GO" id="GO:0045109">
    <property type="term" value="P:intermediate filament organization"/>
    <property type="evidence" value="ECO:0007669"/>
    <property type="project" value="TreeGrafter"/>
</dbReference>
<dbReference type="Pfam" id="PF00038">
    <property type="entry name" value="Filament"/>
    <property type="match status" value="1"/>
</dbReference>
<reference evidence="7" key="3">
    <citation type="submission" date="2025-09" db="UniProtKB">
        <authorList>
            <consortium name="Ensembl"/>
        </authorList>
    </citation>
    <scope>IDENTIFICATION</scope>
</reference>
<dbReference type="PRINTS" id="PR01248">
    <property type="entry name" value="TYPE1KERATIN"/>
</dbReference>
<name>A0A8C4RRH0_ERPCA</name>
<dbReference type="Proteomes" id="UP000694620">
    <property type="component" value="Chromosome 6"/>
</dbReference>
<dbReference type="GO" id="GO:0005200">
    <property type="term" value="F:structural constituent of cytoskeleton"/>
    <property type="evidence" value="ECO:0007669"/>
    <property type="project" value="TreeGrafter"/>
</dbReference>
<dbReference type="GO" id="GO:0005886">
    <property type="term" value="C:plasma membrane"/>
    <property type="evidence" value="ECO:0007669"/>
    <property type="project" value="TreeGrafter"/>
</dbReference>
<dbReference type="PANTHER" id="PTHR45652:SF5">
    <property type="entry name" value="VIMENTIN"/>
    <property type="match status" value="1"/>
</dbReference>
<dbReference type="GO" id="GO:0005737">
    <property type="term" value="C:cytoplasm"/>
    <property type="evidence" value="ECO:0007669"/>
    <property type="project" value="TreeGrafter"/>
</dbReference>
<dbReference type="OrthoDB" id="8910104at2759"/>
<keyword evidence="3 5" id="KW-0175">Coiled coil</keyword>
<dbReference type="AlphaFoldDB" id="A0A8C4RRH0"/>
<dbReference type="PROSITE" id="PS00226">
    <property type="entry name" value="IF_ROD_1"/>
    <property type="match status" value="1"/>
</dbReference>
<keyword evidence="8" id="KW-1185">Reference proteome</keyword>
<feature type="domain" description="IF rod" evidence="6">
    <location>
        <begin position="140"/>
        <end position="459"/>
    </location>
</feature>
<dbReference type="InterPro" id="IPR002957">
    <property type="entry name" value="Keratin_I"/>
</dbReference>
<dbReference type="Ensembl" id="ENSECRT00000005892.1">
    <property type="protein sequence ID" value="ENSECRP00000005794.1"/>
    <property type="gene ID" value="ENSECRG00000003875.1"/>
</dbReference>
<evidence type="ECO:0000256" key="2">
    <source>
        <dbReference type="ARBA" id="ARBA00022754"/>
    </source>
</evidence>
<dbReference type="GO" id="GO:0005882">
    <property type="term" value="C:intermediate filament"/>
    <property type="evidence" value="ECO:0007669"/>
    <property type="project" value="UniProtKB-KW"/>
</dbReference>
<dbReference type="SMART" id="SM01391">
    <property type="entry name" value="Filament"/>
    <property type="match status" value="1"/>
</dbReference>
<dbReference type="RefSeq" id="XP_028659874.1">
    <property type="nucleotide sequence ID" value="XM_028804041.2"/>
</dbReference>
<comment type="similarity">
    <text evidence="4">Belongs to the intermediate filament family.</text>
</comment>
<evidence type="ECO:0000313" key="7">
    <source>
        <dbReference type="Ensembl" id="ENSECRP00000005794.1"/>
    </source>
</evidence>
<dbReference type="GeneID" id="114653626"/>
<sequence>MSSRMSFQSSSSVRSSGLRGGLGMDAGSGLGLSAGLSRLSLGGGAGAGLGLGGALGLGAGGLGGGAGLGLGLGAGLGAANLGLGLGGAGFSFGSGGALAASPAFAMGRALAAGGMSMGSAVTAGASMPALPPPLPSRAAEKHTLSTLNDRFSSYMEKVRFLVKENATLEAQLNQLTGGAPVATDVSLGGNPEAQLNDLRNTLEVLTLDNIKYEIELDNLRGTAEELKAKLDFEMGVKYQLENDIMSMKRDIEIASELRIELESKYQSLNSELDFVTKAHEEELSTLQSKLGNISADISSISMIEVDTVKSFDLTTALNKMRSEYDKSVQQHKDEAEAYFKMKMDEIQTSAVKSTEAISETKSDITTAKKELQGLNLELQSLMSLNFNLEQSLAEAQAQGSIGVAEYQAQISSLESAIVTAKSELNKQILSYQELLDVKLALDVEISTYRRLLEADDFKLPDLEVYSGTYSFSAESGLKKKDLSVTADDTETSSIP</sequence>
<evidence type="ECO:0000313" key="8">
    <source>
        <dbReference type="Proteomes" id="UP000694620"/>
    </source>
</evidence>
<reference evidence="7" key="2">
    <citation type="submission" date="2025-08" db="UniProtKB">
        <authorList>
            <consortium name="Ensembl"/>
        </authorList>
    </citation>
    <scope>IDENTIFICATION</scope>
</reference>
<evidence type="ECO:0000256" key="4">
    <source>
        <dbReference type="RuleBase" id="RU000685"/>
    </source>
</evidence>
<dbReference type="Gene3D" id="1.20.5.1160">
    <property type="entry name" value="Vasodilator-stimulated phosphoprotein"/>
    <property type="match status" value="1"/>
</dbReference>
<keyword evidence="2 4" id="KW-0403">Intermediate filament</keyword>
<evidence type="ECO:0000259" key="6">
    <source>
        <dbReference type="PROSITE" id="PS51842"/>
    </source>
</evidence>
<dbReference type="SUPFAM" id="SSF64593">
    <property type="entry name" value="Intermediate filament protein, coiled coil region"/>
    <property type="match status" value="2"/>
</dbReference>
<reference evidence="7" key="1">
    <citation type="submission" date="2021-06" db="EMBL/GenBank/DDBJ databases">
        <authorList>
            <consortium name="Wellcome Sanger Institute Data Sharing"/>
        </authorList>
    </citation>
    <scope>NUCLEOTIDE SEQUENCE [LARGE SCALE GENOMIC DNA]</scope>
</reference>
<dbReference type="GeneTree" id="ENSGT00930000151367"/>
<dbReference type="SUPFAM" id="SSF90257">
    <property type="entry name" value="Myosin rod fragments"/>
    <property type="match status" value="1"/>
</dbReference>
<dbReference type="InterPro" id="IPR050405">
    <property type="entry name" value="Intermediate_filament"/>
</dbReference>
<dbReference type="GO" id="GO:0030424">
    <property type="term" value="C:axon"/>
    <property type="evidence" value="ECO:0007669"/>
    <property type="project" value="TreeGrafter"/>
</dbReference>
<feature type="coiled-coil region" evidence="5">
    <location>
        <begin position="357"/>
        <end position="423"/>
    </location>
</feature>
<organism evidence="7 8">
    <name type="scientific">Erpetoichthys calabaricus</name>
    <name type="common">Rope fish</name>
    <name type="synonym">Calamoichthys calabaricus</name>
    <dbReference type="NCBI Taxonomy" id="27687"/>
    <lineage>
        <taxon>Eukaryota</taxon>
        <taxon>Metazoa</taxon>
        <taxon>Chordata</taxon>
        <taxon>Craniata</taxon>
        <taxon>Vertebrata</taxon>
        <taxon>Euteleostomi</taxon>
        <taxon>Actinopterygii</taxon>
        <taxon>Polypteriformes</taxon>
        <taxon>Polypteridae</taxon>
        <taxon>Erpetoichthys</taxon>
    </lineage>
</organism>
<accession>A0A8C4RRH0</accession>
<comment type="function">
    <text evidence="1">Vimentins are class-III intermediate filaments found in various non-epithelial cells, especially mesenchymal cells. Vimentin is attached to the nucleus, endoplasmic reticulum, and mitochondria, either laterally or terminally.</text>
</comment>
<evidence type="ECO:0000256" key="5">
    <source>
        <dbReference type="SAM" id="Coils"/>
    </source>
</evidence>
<gene>
    <name evidence="7" type="primary">zgc:136930</name>
</gene>
<evidence type="ECO:0000256" key="1">
    <source>
        <dbReference type="ARBA" id="ARBA00002825"/>
    </source>
</evidence>
<dbReference type="Gene3D" id="1.20.5.170">
    <property type="match status" value="1"/>
</dbReference>
<evidence type="ECO:0000256" key="3">
    <source>
        <dbReference type="ARBA" id="ARBA00023054"/>
    </source>
</evidence>
<dbReference type="InterPro" id="IPR039008">
    <property type="entry name" value="IF_rod_dom"/>
</dbReference>
<protein>
    <submittedName>
        <fullName evidence="7">Zgc:136930</fullName>
    </submittedName>
</protein>
<proteinExistence type="inferred from homology"/>
<dbReference type="InterPro" id="IPR018039">
    <property type="entry name" value="IF_conserved"/>
</dbReference>
<feature type="coiled-coil region" evidence="5">
    <location>
        <begin position="195"/>
        <end position="278"/>
    </location>
</feature>
<dbReference type="PANTHER" id="PTHR45652">
    <property type="entry name" value="GLIAL FIBRILLARY ACIDIC PROTEIN"/>
    <property type="match status" value="1"/>
</dbReference>